<keyword evidence="4" id="KW-1185">Reference proteome</keyword>
<evidence type="ECO:0000256" key="1">
    <source>
        <dbReference type="SAM" id="MobiDB-lite"/>
    </source>
</evidence>
<keyword evidence="2" id="KW-0732">Signal</keyword>
<comment type="caution">
    <text evidence="3">The sequence shown here is derived from an EMBL/GenBank/DDBJ whole genome shotgun (WGS) entry which is preliminary data.</text>
</comment>
<feature type="region of interest" description="Disordered" evidence="1">
    <location>
        <begin position="34"/>
        <end position="112"/>
    </location>
</feature>
<accession>A0A448XS71</accession>
<evidence type="ECO:0000313" key="4">
    <source>
        <dbReference type="Proteomes" id="UP000784294"/>
    </source>
</evidence>
<protein>
    <recommendedName>
        <fullName evidence="5">Secreted protein</fullName>
    </recommendedName>
</protein>
<evidence type="ECO:0000256" key="2">
    <source>
        <dbReference type="SAM" id="SignalP"/>
    </source>
</evidence>
<dbReference type="EMBL" id="CAAALY010284063">
    <property type="protein sequence ID" value="VEL43689.1"/>
    <property type="molecule type" value="Genomic_DNA"/>
</dbReference>
<organism evidence="3 4">
    <name type="scientific">Protopolystoma xenopodis</name>
    <dbReference type="NCBI Taxonomy" id="117903"/>
    <lineage>
        <taxon>Eukaryota</taxon>
        <taxon>Metazoa</taxon>
        <taxon>Spiralia</taxon>
        <taxon>Lophotrochozoa</taxon>
        <taxon>Platyhelminthes</taxon>
        <taxon>Monogenea</taxon>
        <taxon>Polyopisthocotylea</taxon>
        <taxon>Polystomatidea</taxon>
        <taxon>Polystomatidae</taxon>
        <taxon>Protopolystoma</taxon>
    </lineage>
</organism>
<name>A0A448XS71_9PLAT</name>
<gene>
    <name evidence="3" type="ORF">PXEA_LOCUS37129</name>
</gene>
<feature type="compositionally biased region" description="Polar residues" evidence="1">
    <location>
        <begin position="91"/>
        <end position="112"/>
    </location>
</feature>
<evidence type="ECO:0008006" key="5">
    <source>
        <dbReference type="Google" id="ProtNLM"/>
    </source>
</evidence>
<feature type="chain" id="PRO_5019088572" description="Secreted protein" evidence="2">
    <location>
        <begin position="19"/>
        <end position="141"/>
    </location>
</feature>
<dbReference type="Proteomes" id="UP000784294">
    <property type="component" value="Unassembled WGS sequence"/>
</dbReference>
<feature type="signal peptide" evidence="2">
    <location>
        <begin position="1"/>
        <end position="18"/>
    </location>
</feature>
<sequence length="141" mass="15048">MTLSLFACRFSLTTGGFAASVGSTRRNRPLRVPSARQALTTGDQLDAAGAETEKPTNQPRRHVAEPSWTWAPAERTAPVDVASGNSKRHCSTGTGPSSPMPRQTRSLTSNRFASSPSKLVLTNVFFLYASTTVQLVTGSHA</sequence>
<reference evidence="3" key="1">
    <citation type="submission" date="2018-11" db="EMBL/GenBank/DDBJ databases">
        <authorList>
            <consortium name="Pathogen Informatics"/>
        </authorList>
    </citation>
    <scope>NUCLEOTIDE SEQUENCE</scope>
</reference>
<evidence type="ECO:0000313" key="3">
    <source>
        <dbReference type="EMBL" id="VEL43689.1"/>
    </source>
</evidence>
<dbReference type="AlphaFoldDB" id="A0A448XS71"/>
<proteinExistence type="predicted"/>